<reference evidence="1 2" key="1">
    <citation type="journal article" date="2018" name="Genome Res.">
        <title>The genomic architecture and molecular evolution of ant odorant receptors.</title>
        <authorList>
            <person name="McKenzie S.K."/>
            <person name="Kronauer D.J.C."/>
        </authorList>
    </citation>
    <scope>NUCLEOTIDE SEQUENCE [LARGE SCALE GENOMIC DNA]</scope>
    <source>
        <strain evidence="1">Clonal line C1</strain>
    </source>
</reference>
<name>A0A3L8DPZ0_OOCBI</name>
<dbReference type="AlphaFoldDB" id="A0A3L8DPZ0"/>
<dbReference type="EMBL" id="QOIP01000005">
    <property type="protein sequence ID" value="RLU22500.1"/>
    <property type="molecule type" value="Genomic_DNA"/>
</dbReference>
<sequence length="117" mass="13461">MILARTLVYTVQFYVRRLFPQRITNERAKAESPRSRHNAPEFDATVNDAATSTFTFFLHFPMPREKLATVVPTSSPISHPHSCLPCFPVLFQIGSFYAAIARKSPYKSFYMEQMLII</sequence>
<organism evidence="1 2">
    <name type="scientific">Ooceraea biroi</name>
    <name type="common">Clonal raider ant</name>
    <name type="synonym">Cerapachys biroi</name>
    <dbReference type="NCBI Taxonomy" id="2015173"/>
    <lineage>
        <taxon>Eukaryota</taxon>
        <taxon>Metazoa</taxon>
        <taxon>Ecdysozoa</taxon>
        <taxon>Arthropoda</taxon>
        <taxon>Hexapoda</taxon>
        <taxon>Insecta</taxon>
        <taxon>Pterygota</taxon>
        <taxon>Neoptera</taxon>
        <taxon>Endopterygota</taxon>
        <taxon>Hymenoptera</taxon>
        <taxon>Apocrita</taxon>
        <taxon>Aculeata</taxon>
        <taxon>Formicoidea</taxon>
        <taxon>Formicidae</taxon>
        <taxon>Dorylinae</taxon>
        <taxon>Ooceraea</taxon>
    </lineage>
</organism>
<evidence type="ECO:0000313" key="1">
    <source>
        <dbReference type="EMBL" id="RLU22500.1"/>
    </source>
</evidence>
<comment type="caution">
    <text evidence="1">The sequence shown here is derived from an EMBL/GenBank/DDBJ whole genome shotgun (WGS) entry which is preliminary data.</text>
</comment>
<accession>A0A3L8DPZ0</accession>
<evidence type="ECO:0000313" key="2">
    <source>
        <dbReference type="Proteomes" id="UP000279307"/>
    </source>
</evidence>
<dbReference type="Proteomes" id="UP000279307">
    <property type="component" value="Chromosome 5"/>
</dbReference>
<protein>
    <submittedName>
        <fullName evidence="1">Uncharacterized protein</fullName>
    </submittedName>
</protein>
<proteinExistence type="predicted"/>
<gene>
    <name evidence="1" type="ORF">DMN91_004778</name>
</gene>